<organism evidence="1">
    <name type="scientific">Arion vulgaris</name>
    <dbReference type="NCBI Taxonomy" id="1028688"/>
    <lineage>
        <taxon>Eukaryota</taxon>
        <taxon>Metazoa</taxon>
        <taxon>Spiralia</taxon>
        <taxon>Lophotrochozoa</taxon>
        <taxon>Mollusca</taxon>
        <taxon>Gastropoda</taxon>
        <taxon>Heterobranchia</taxon>
        <taxon>Euthyneura</taxon>
        <taxon>Panpulmonata</taxon>
        <taxon>Eupulmonata</taxon>
        <taxon>Stylommatophora</taxon>
        <taxon>Helicina</taxon>
        <taxon>Arionoidea</taxon>
        <taxon>Arionidae</taxon>
        <taxon>Arion</taxon>
    </lineage>
</organism>
<dbReference type="AlphaFoldDB" id="A0A0B6Z7K5"/>
<proteinExistence type="predicted"/>
<gene>
    <name evidence="1" type="primary">ORF52254</name>
</gene>
<protein>
    <submittedName>
        <fullName evidence="1">Uncharacterized protein</fullName>
    </submittedName>
</protein>
<dbReference type="EMBL" id="HACG01017734">
    <property type="protein sequence ID" value="CEK64599.1"/>
    <property type="molecule type" value="Transcribed_RNA"/>
</dbReference>
<name>A0A0B6Z7K5_9EUPU</name>
<reference evidence="1" key="1">
    <citation type="submission" date="2014-12" db="EMBL/GenBank/DDBJ databases">
        <title>Insight into the proteome of Arion vulgaris.</title>
        <authorList>
            <person name="Aradska J."/>
            <person name="Bulat T."/>
            <person name="Smidak R."/>
            <person name="Sarate P."/>
            <person name="Gangsoo J."/>
            <person name="Sialana F."/>
            <person name="Bilban M."/>
            <person name="Lubec G."/>
        </authorList>
    </citation>
    <scope>NUCLEOTIDE SEQUENCE</scope>
    <source>
        <tissue evidence="1">Skin</tissue>
    </source>
</reference>
<feature type="non-terminal residue" evidence="1">
    <location>
        <position position="1"/>
    </location>
</feature>
<accession>A0A0B6Z7K5</accession>
<sequence>AGNNYEDQAELDILASLVAEDCDFDEMDSSNLNSESVESEKQAALVVNSQTISKNVHAAYANKKSISPAKNRHNMPSSRSEIVSSVKDTLDIQCNNKSKEVLLQSECKGDSSLITTETLLQEMAKMQQKMSEMQKML</sequence>
<evidence type="ECO:0000313" key="1">
    <source>
        <dbReference type="EMBL" id="CEK64599.1"/>
    </source>
</evidence>
<feature type="non-terminal residue" evidence="1">
    <location>
        <position position="137"/>
    </location>
</feature>